<keyword evidence="1" id="KW-0175">Coiled coil</keyword>
<comment type="caution">
    <text evidence="3">The sequence shown here is derived from an EMBL/GenBank/DDBJ whole genome shotgun (WGS) entry which is preliminary data.</text>
</comment>
<evidence type="ECO:0000313" key="4">
    <source>
        <dbReference type="Proteomes" id="UP000038009"/>
    </source>
</evidence>
<evidence type="ECO:0000256" key="2">
    <source>
        <dbReference type="SAM" id="MobiDB-lite"/>
    </source>
</evidence>
<organism evidence="3 4">
    <name type="scientific">Leptomonas seymouri</name>
    <dbReference type="NCBI Taxonomy" id="5684"/>
    <lineage>
        <taxon>Eukaryota</taxon>
        <taxon>Discoba</taxon>
        <taxon>Euglenozoa</taxon>
        <taxon>Kinetoplastea</taxon>
        <taxon>Metakinetoplastina</taxon>
        <taxon>Trypanosomatida</taxon>
        <taxon>Trypanosomatidae</taxon>
        <taxon>Leishmaniinae</taxon>
        <taxon>Leptomonas</taxon>
    </lineage>
</organism>
<dbReference type="PANTHER" id="PTHR14845">
    <property type="entry name" value="COILED-COIL DOMAIN-CONTAINING 166"/>
    <property type="match status" value="1"/>
</dbReference>
<evidence type="ECO:0000256" key="1">
    <source>
        <dbReference type="SAM" id="Coils"/>
    </source>
</evidence>
<accession>A0A0N1PEM1</accession>
<protein>
    <recommendedName>
        <fullName evidence="5">Basal body-orientation factor 1</fullName>
    </recommendedName>
</protein>
<feature type="coiled-coil region" evidence="1">
    <location>
        <begin position="150"/>
        <end position="226"/>
    </location>
</feature>
<keyword evidence="4" id="KW-1185">Reference proteome</keyword>
<sequence length="520" mass="58372">MHSGSDIKPVVLPRLRSPNSFSISTPHLPDGRSVSIPLNTLSPQQQTGLRGMLASASLNNAAGASPQRTTDTHDDPLLASLAQSDLGVVRTVAENYYAKYKESVTENAQLRASLQQHETDSLQVIHFLEDKLKEMQTEATVYKDGMTQLLDDHRRAEEALQQRYGEMIRERDAQLASYATVTAKLHDDLQHASRYVQQRQQHTAALQQLQQELSELAASHEKELAALHFQTVDRKLKLIALERAMRAEFDALVEARATKALEERFQNVLERARNLEGEKMMLTRNLQDLMLLTSQLDAERKQIRREAAVQQQAQKALRNHALARGRLKEQADLKAYQLEERLREVTARHKRQMAETEARYEARITSLQEEMKATRNSLLNHRAELQQMRQLTAKVVGERSELENFFHTALADCQRYRQSMGTAASSNPPAASLAGSRGETMVEKVDWGSSDNPTHSGGDVAASATSVPPTSISVASLKSNGAYFEDLSWKDKEKVIKALLFFLNANYYKNSPALDCGTQE</sequence>
<feature type="region of interest" description="Disordered" evidence="2">
    <location>
        <begin position="16"/>
        <end position="39"/>
    </location>
</feature>
<reference evidence="3 4" key="1">
    <citation type="journal article" date="2015" name="PLoS Pathog.">
        <title>Leptomonas seymouri: Adaptations to the Dixenous Life Cycle Analyzed by Genome Sequencing, Transcriptome Profiling and Co-infection with Leishmania donovani.</title>
        <authorList>
            <person name="Kraeva N."/>
            <person name="Butenko A."/>
            <person name="Hlavacova J."/>
            <person name="Kostygov A."/>
            <person name="Myskova J."/>
            <person name="Grybchuk D."/>
            <person name="Lestinova T."/>
            <person name="Votypka J."/>
            <person name="Volf P."/>
            <person name="Opperdoes F."/>
            <person name="Flegontov P."/>
            <person name="Lukes J."/>
            <person name="Yurchenko V."/>
        </authorList>
    </citation>
    <scope>NUCLEOTIDE SEQUENCE [LARGE SCALE GENOMIC DNA]</scope>
    <source>
        <strain evidence="3 4">ATCC 30220</strain>
    </source>
</reference>
<dbReference type="Proteomes" id="UP000038009">
    <property type="component" value="Unassembled WGS sequence"/>
</dbReference>
<dbReference type="OrthoDB" id="441129at2759"/>
<feature type="coiled-coil region" evidence="1">
    <location>
        <begin position="258"/>
        <end position="292"/>
    </location>
</feature>
<proteinExistence type="predicted"/>
<dbReference type="VEuPathDB" id="TriTrypDB:Lsey_0029_0110"/>
<dbReference type="PANTHER" id="PTHR14845:SF6">
    <property type="entry name" value="BASAL BODY-ORIENTATION FACTOR 1"/>
    <property type="match status" value="1"/>
</dbReference>
<dbReference type="EMBL" id="LJSK01000029">
    <property type="protein sequence ID" value="KPI89191.1"/>
    <property type="molecule type" value="Genomic_DNA"/>
</dbReference>
<gene>
    <name evidence="3" type="ORF">ABL78_1683</name>
</gene>
<evidence type="ECO:0000313" key="3">
    <source>
        <dbReference type="EMBL" id="KPI89191.1"/>
    </source>
</evidence>
<dbReference type="AlphaFoldDB" id="A0A0N1PEM1"/>
<dbReference type="OMA" id="MEADKWT"/>
<feature type="coiled-coil region" evidence="1">
    <location>
        <begin position="328"/>
        <end position="391"/>
    </location>
</feature>
<evidence type="ECO:0008006" key="5">
    <source>
        <dbReference type="Google" id="ProtNLM"/>
    </source>
</evidence>
<name>A0A0N1PEM1_LEPSE</name>